<keyword evidence="4 6" id="KW-0694">RNA-binding</keyword>
<evidence type="ECO:0000313" key="11">
    <source>
        <dbReference type="EMBL" id="CAF3772072.1"/>
    </source>
</evidence>
<dbReference type="InterPro" id="IPR019770">
    <property type="entry name" value="TIF_eIF_4E_CS"/>
</dbReference>
<evidence type="ECO:0000313" key="15">
    <source>
        <dbReference type="Proteomes" id="UP000663855"/>
    </source>
</evidence>
<dbReference type="Proteomes" id="UP000663834">
    <property type="component" value="Unassembled WGS sequence"/>
</dbReference>
<dbReference type="EMBL" id="CAJNRE010020836">
    <property type="protein sequence ID" value="CAF2242374.1"/>
    <property type="molecule type" value="Genomic_DNA"/>
</dbReference>
<evidence type="ECO:0000313" key="13">
    <source>
        <dbReference type="EMBL" id="CAF3917409.1"/>
    </source>
</evidence>
<dbReference type="EMBL" id="CAJNRF010010043">
    <property type="protein sequence ID" value="CAF2116101.1"/>
    <property type="molecule type" value="Genomic_DNA"/>
</dbReference>
<dbReference type="GO" id="GO:0003743">
    <property type="term" value="F:translation initiation factor activity"/>
    <property type="evidence" value="ECO:0007669"/>
    <property type="project" value="UniProtKB-KW"/>
</dbReference>
<name>A0A814W473_9BILA</name>
<dbReference type="Gene3D" id="3.30.760.10">
    <property type="entry name" value="RNA Cap, Translation Initiation Factor Eif4e"/>
    <property type="match status" value="1"/>
</dbReference>
<sequence length="281" mass="32347">MANILTESTTTIINNDYQQINEQIETLNVNSDQTTNDGGQTKSTTIQNLLEKKLSNNDDQKENSLLSTSSTDSNDLSTPLILMNKQIELIHPLESQWSFWYLKNQQGKDWQDNLMKLATFGYVEEFWALFNHLRVASRLPPSCDYMLFKSPILPCWEDCHNTSGGRWVLYFSKSEQVYLNLDVCWLASMLALIGGQYAQDTNYVNGVVLSARKSCDRIALWTSVHHDQQLIYRIGRRMRELINIPRQIHILFELHNQETSTATSVMNKKKSTAGNKVLYQL</sequence>
<dbReference type="SUPFAM" id="SSF55418">
    <property type="entry name" value="eIF4e-like"/>
    <property type="match status" value="1"/>
</dbReference>
<proteinExistence type="inferred from homology"/>
<dbReference type="PROSITE" id="PS00813">
    <property type="entry name" value="IF4E"/>
    <property type="match status" value="1"/>
</dbReference>
<comment type="caution">
    <text evidence="7">The sequence shown here is derived from an EMBL/GenBank/DDBJ whole genome shotgun (WGS) entry which is preliminary data.</text>
</comment>
<dbReference type="Proteomes" id="UP000663856">
    <property type="component" value="Unassembled WGS sequence"/>
</dbReference>
<evidence type="ECO:0000313" key="16">
    <source>
        <dbReference type="Proteomes" id="UP000663866"/>
    </source>
</evidence>
<dbReference type="EMBL" id="CAJNOW010012426">
    <property type="protein sequence ID" value="CAF1609711.1"/>
    <property type="molecule type" value="Genomic_DNA"/>
</dbReference>
<keyword evidence="5 6" id="KW-0648">Protein biosynthesis</keyword>
<dbReference type="Proteomes" id="UP000681720">
    <property type="component" value="Unassembled WGS sequence"/>
</dbReference>
<protein>
    <recommendedName>
        <fullName evidence="17">EIF-4F 25 kDa subunit</fullName>
    </recommendedName>
</protein>
<dbReference type="Proteomes" id="UP000676336">
    <property type="component" value="Unassembled WGS sequence"/>
</dbReference>
<evidence type="ECO:0000313" key="12">
    <source>
        <dbReference type="EMBL" id="CAF3804220.1"/>
    </source>
</evidence>
<evidence type="ECO:0000313" key="7">
    <source>
        <dbReference type="EMBL" id="CAF1196054.1"/>
    </source>
</evidence>
<keyword evidence="2 6" id="KW-0396">Initiation factor</keyword>
<dbReference type="InterPro" id="IPR001040">
    <property type="entry name" value="TIF_eIF_4E"/>
</dbReference>
<dbReference type="InterPro" id="IPR023398">
    <property type="entry name" value="TIF_eIF4e-like"/>
</dbReference>
<dbReference type="Proteomes" id="UP000663824">
    <property type="component" value="Unassembled WGS sequence"/>
</dbReference>
<gene>
    <name evidence="11" type="ORF">BYL167_LOCUS1455</name>
    <name evidence="7" type="ORF">CJN711_LOCUS11768</name>
    <name evidence="12" type="ORF">GIL414_LOCUS1264</name>
    <name evidence="8" type="ORF">KQP761_LOCUS23234</name>
    <name evidence="10" type="ORF">MBJ925_LOCUS37419</name>
    <name evidence="13" type="ORF">OVN521_LOCUS10382</name>
    <name evidence="14" type="ORF">SMN809_LOCUS12724</name>
    <name evidence="9" type="ORF">WKI299_LOCUS23227</name>
</gene>
<evidence type="ECO:0000256" key="3">
    <source>
        <dbReference type="ARBA" id="ARBA00022845"/>
    </source>
</evidence>
<dbReference type="EMBL" id="CAJOBJ010000201">
    <property type="protein sequence ID" value="CAF3804220.1"/>
    <property type="molecule type" value="Genomic_DNA"/>
</dbReference>
<reference evidence="7" key="1">
    <citation type="submission" date="2021-02" db="EMBL/GenBank/DDBJ databases">
        <authorList>
            <person name="Nowell W R."/>
        </authorList>
    </citation>
    <scope>NUCLEOTIDE SEQUENCE</scope>
</reference>
<evidence type="ECO:0000256" key="2">
    <source>
        <dbReference type="ARBA" id="ARBA00022540"/>
    </source>
</evidence>
<dbReference type="GO" id="GO:0000340">
    <property type="term" value="F:RNA 7-methylguanosine cap binding"/>
    <property type="evidence" value="ECO:0007669"/>
    <property type="project" value="TreeGrafter"/>
</dbReference>
<dbReference type="EMBL" id="CAJOBH010000222">
    <property type="protein sequence ID" value="CAF3772072.1"/>
    <property type="molecule type" value="Genomic_DNA"/>
</dbReference>
<keyword evidence="16" id="KW-1185">Reference proteome</keyword>
<dbReference type="AlphaFoldDB" id="A0A814W473"/>
<evidence type="ECO:0000313" key="9">
    <source>
        <dbReference type="EMBL" id="CAF2116101.1"/>
    </source>
</evidence>
<dbReference type="GO" id="GO:0016281">
    <property type="term" value="C:eukaryotic translation initiation factor 4F complex"/>
    <property type="evidence" value="ECO:0007669"/>
    <property type="project" value="TreeGrafter"/>
</dbReference>
<dbReference type="PANTHER" id="PTHR11960">
    <property type="entry name" value="EUKARYOTIC TRANSLATION INITIATION FACTOR 4E RELATED"/>
    <property type="match status" value="1"/>
</dbReference>
<evidence type="ECO:0000256" key="4">
    <source>
        <dbReference type="ARBA" id="ARBA00022884"/>
    </source>
</evidence>
<dbReference type="EMBL" id="CAJNOV010005030">
    <property type="protein sequence ID" value="CAF1196054.1"/>
    <property type="molecule type" value="Genomic_DNA"/>
</dbReference>
<evidence type="ECO:0000313" key="8">
    <source>
        <dbReference type="EMBL" id="CAF1609711.1"/>
    </source>
</evidence>
<evidence type="ECO:0000256" key="6">
    <source>
        <dbReference type="RuleBase" id="RU004374"/>
    </source>
</evidence>
<dbReference type="Pfam" id="PF01652">
    <property type="entry name" value="IF4E"/>
    <property type="match status" value="1"/>
</dbReference>
<dbReference type="GO" id="GO:0006417">
    <property type="term" value="P:regulation of translation"/>
    <property type="evidence" value="ECO:0007669"/>
    <property type="project" value="UniProtKB-KW"/>
</dbReference>
<evidence type="ECO:0000256" key="1">
    <source>
        <dbReference type="ARBA" id="ARBA00009860"/>
    </source>
</evidence>
<dbReference type="EMBL" id="CAJOBG010001322">
    <property type="protein sequence ID" value="CAF3917409.1"/>
    <property type="molecule type" value="Genomic_DNA"/>
</dbReference>
<organism evidence="7 15">
    <name type="scientific">Rotaria magnacalcarata</name>
    <dbReference type="NCBI Taxonomy" id="392030"/>
    <lineage>
        <taxon>Eukaryota</taxon>
        <taxon>Metazoa</taxon>
        <taxon>Spiralia</taxon>
        <taxon>Gnathifera</taxon>
        <taxon>Rotifera</taxon>
        <taxon>Eurotatoria</taxon>
        <taxon>Bdelloidea</taxon>
        <taxon>Philodinida</taxon>
        <taxon>Philodinidae</taxon>
        <taxon>Rotaria</taxon>
    </lineage>
</organism>
<dbReference type="PANTHER" id="PTHR11960:SF8">
    <property type="entry name" value="EUKARYOTIC TRANSLATION INITIATION FACTOR 4E1-RELATED"/>
    <property type="match status" value="1"/>
</dbReference>
<dbReference type="Proteomes" id="UP000681967">
    <property type="component" value="Unassembled WGS sequence"/>
</dbReference>
<dbReference type="Proteomes" id="UP000663866">
    <property type="component" value="Unassembled WGS sequence"/>
</dbReference>
<accession>A0A814W473</accession>
<dbReference type="Proteomes" id="UP000663855">
    <property type="component" value="Unassembled WGS sequence"/>
</dbReference>
<evidence type="ECO:0000313" key="14">
    <source>
        <dbReference type="EMBL" id="CAF4015642.1"/>
    </source>
</evidence>
<comment type="similarity">
    <text evidence="1 6">Belongs to the eukaryotic initiation factor 4E family.</text>
</comment>
<dbReference type="EMBL" id="CAJOBI010004882">
    <property type="protein sequence ID" value="CAF4015642.1"/>
    <property type="molecule type" value="Genomic_DNA"/>
</dbReference>
<keyword evidence="3" id="KW-0810">Translation regulation</keyword>
<evidence type="ECO:0008006" key="17">
    <source>
        <dbReference type="Google" id="ProtNLM"/>
    </source>
</evidence>
<evidence type="ECO:0000313" key="10">
    <source>
        <dbReference type="EMBL" id="CAF2242374.1"/>
    </source>
</evidence>
<dbReference type="OrthoDB" id="590761at2759"/>
<evidence type="ECO:0000256" key="5">
    <source>
        <dbReference type="ARBA" id="ARBA00022917"/>
    </source>
</evidence>